<protein>
    <submittedName>
        <fullName evidence="1">4300_t:CDS:1</fullName>
    </submittedName>
</protein>
<evidence type="ECO:0000313" key="1">
    <source>
        <dbReference type="EMBL" id="CAG8684558.1"/>
    </source>
</evidence>
<name>A0A9N9HL05_9GLOM</name>
<keyword evidence="2" id="KW-1185">Reference proteome</keyword>
<dbReference type="AlphaFoldDB" id="A0A9N9HL05"/>
<proteinExistence type="predicted"/>
<evidence type="ECO:0000313" key="2">
    <source>
        <dbReference type="Proteomes" id="UP000789405"/>
    </source>
</evidence>
<dbReference type="Proteomes" id="UP000789405">
    <property type="component" value="Unassembled WGS sequence"/>
</dbReference>
<gene>
    <name evidence="1" type="ORF">DERYTH_LOCUS12018</name>
</gene>
<feature type="non-terminal residue" evidence="1">
    <location>
        <position position="1"/>
    </location>
</feature>
<organism evidence="1 2">
    <name type="scientific">Dentiscutata erythropus</name>
    <dbReference type="NCBI Taxonomy" id="1348616"/>
    <lineage>
        <taxon>Eukaryota</taxon>
        <taxon>Fungi</taxon>
        <taxon>Fungi incertae sedis</taxon>
        <taxon>Mucoromycota</taxon>
        <taxon>Glomeromycotina</taxon>
        <taxon>Glomeromycetes</taxon>
        <taxon>Diversisporales</taxon>
        <taxon>Gigasporaceae</taxon>
        <taxon>Dentiscutata</taxon>
    </lineage>
</organism>
<comment type="caution">
    <text evidence="1">The sequence shown here is derived from an EMBL/GenBank/DDBJ whole genome shotgun (WGS) entry which is preliminary data.</text>
</comment>
<dbReference type="EMBL" id="CAJVPY010007713">
    <property type="protein sequence ID" value="CAG8684558.1"/>
    <property type="molecule type" value="Genomic_DNA"/>
</dbReference>
<sequence length="56" mass="6470">PKELKVQIALAVLTPVPSNSIRFLGFSKDLNFMKILNFGFDFKLENRTTKLRMILD</sequence>
<accession>A0A9N9HL05</accession>
<reference evidence="1" key="1">
    <citation type="submission" date="2021-06" db="EMBL/GenBank/DDBJ databases">
        <authorList>
            <person name="Kallberg Y."/>
            <person name="Tangrot J."/>
            <person name="Rosling A."/>
        </authorList>
    </citation>
    <scope>NUCLEOTIDE SEQUENCE</scope>
    <source>
        <strain evidence="1">MA453B</strain>
    </source>
</reference>